<dbReference type="OMA" id="TRITHIS"/>
<evidence type="ECO:0000313" key="1">
    <source>
        <dbReference type="EMBL" id="PCH38559.1"/>
    </source>
</evidence>
<reference evidence="1 2" key="1">
    <citation type="journal article" date="2012" name="Science">
        <title>The Paleozoic origin of enzymatic lignin decomposition reconstructed from 31 fungal genomes.</title>
        <authorList>
            <person name="Floudas D."/>
            <person name="Binder M."/>
            <person name="Riley R."/>
            <person name="Barry K."/>
            <person name="Blanchette R.A."/>
            <person name="Henrissat B."/>
            <person name="Martinez A.T."/>
            <person name="Otillar R."/>
            <person name="Spatafora J.W."/>
            <person name="Yadav J.S."/>
            <person name="Aerts A."/>
            <person name="Benoit I."/>
            <person name="Boyd A."/>
            <person name="Carlson A."/>
            <person name="Copeland A."/>
            <person name="Coutinho P.M."/>
            <person name="de Vries R.P."/>
            <person name="Ferreira P."/>
            <person name="Findley K."/>
            <person name="Foster B."/>
            <person name="Gaskell J."/>
            <person name="Glotzer D."/>
            <person name="Gorecki P."/>
            <person name="Heitman J."/>
            <person name="Hesse C."/>
            <person name="Hori C."/>
            <person name="Igarashi K."/>
            <person name="Jurgens J.A."/>
            <person name="Kallen N."/>
            <person name="Kersten P."/>
            <person name="Kohler A."/>
            <person name="Kuees U."/>
            <person name="Kumar T.K.A."/>
            <person name="Kuo A."/>
            <person name="LaButti K."/>
            <person name="Larrondo L.F."/>
            <person name="Lindquist E."/>
            <person name="Ling A."/>
            <person name="Lombard V."/>
            <person name="Lucas S."/>
            <person name="Lundell T."/>
            <person name="Martin R."/>
            <person name="McLaughlin D.J."/>
            <person name="Morgenstern I."/>
            <person name="Morin E."/>
            <person name="Murat C."/>
            <person name="Nagy L.G."/>
            <person name="Nolan M."/>
            <person name="Ohm R.A."/>
            <person name="Patyshakuliyeva A."/>
            <person name="Rokas A."/>
            <person name="Ruiz-Duenas F.J."/>
            <person name="Sabat G."/>
            <person name="Salamov A."/>
            <person name="Samejima M."/>
            <person name="Schmutz J."/>
            <person name="Slot J.C."/>
            <person name="St John F."/>
            <person name="Stenlid J."/>
            <person name="Sun H."/>
            <person name="Sun S."/>
            <person name="Syed K."/>
            <person name="Tsang A."/>
            <person name="Wiebenga A."/>
            <person name="Young D."/>
            <person name="Pisabarro A."/>
            <person name="Eastwood D.C."/>
            <person name="Martin F."/>
            <person name="Cullen D."/>
            <person name="Grigoriev I.V."/>
            <person name="Hibbett D.S."/>
        </authorList>
    </citation>
    <scope>NUCLEOTIDE SEQUENCE [LARGE SCALE GENOMIC DNA]</scope>
    <source>
        <strain evidence="1 2">MD-104</strain>
    </source>
</reference>
<evidence type="ECO:0000313" key="2">
    <source>
        <dbReference type="Proteomes" id="UP000218811"/>
    </source>
</evidence>
<name>A0A2H3JIH0_WOLCO</name>
<protein>
    <submittedName>
        <fullName evidence="1">Uncharacterized protein</fullName>
    </submittedName>
</protein>
<keyword evidence="2" id="KW-1185">Reference proteome</keyword>
<gene>
    <name evidence="1" type="ORF">WOLCODRAFT_23438</name>
</gene>
<proteinExistence type="predicted"/>
<dbReference type="OrthoDB" id="3365519at2759"/>
<dbReference type="AlphaFoldDB" id="A0A2H3JIH0"/>
<organism evidence="1 2">
    <name type="scientific">Wolfiporia cocos (strain MD-104)</name>
    <name type="common">Brown rot fungus</name>
    <dbReference type="NCBI Taxonomy" id="742152"/>
    <lineage>
        <taxon>Eukaryota</taxon>
        <taxon>Fungi</taxon>
        <taxon>Dikarya</taxon>
        <taxon>Basidiomycota</taxon>
        <taxon>Agaricomycotina</taxon>
        <taxon>Agaricomycetes</taxon>
        <taxon>Polyporales</taxon>
        <taxon>Phaeolaceae</taxon>
        <taxon>Wolfiporia</taxon>
    </lineage>
</organism>
<sequence length="118" mass="13656">MGFHSLLFRMRRMPLLQMFMPLPEGRWLSDASMLVREGELQRAGIIHLMRMGDVVVGDEGNMRRMVWNGGYLVDLDFSWSCVGDVPQYLPTLAFPPSYFHRIVCTMDSRNPIVHIDIL</sequence>
<dbReference type="STRING" id="742152.A0A2H3JIH0"/>
<accession>A0A2H3JIH0</accession>
<dbReference type="Proteomes" id="UP000218811">
    <property type="component" value="Unassembled WGS sequence"/>
</dbReference>
<dbReference type="EMBL" id="KB467942">
    <property type="protein sequence ID" value="PCH38559.1"/>
    <property type="molecule type" value="Genomic_DNA"/>
</dbReference>